<dbReference type="PANTHER" id="PTHR31079:SF9">
    <property type="entry name" value="SUPPRESSOR OF GAMMA RESPONSE 1"/>
    <property type="match status" value="1"/>
</dbReference>
<evidence type="ECO:0000256" key="4">
    <source>
        <dbReference type="ARBA" id="ARBA00023242"/>
    </source>
</evidence>
<dbReference type="AlphaFoldDB" id="A0A9Q1AEW6"/>
<evidence type="ECO:0000256" key="1">
    <source>
        <dbReference type="ARBA" id="ARBA00023015"/>
    </source>
</evidence>
<sequence>MMVLVVQEWPGLPGGVKFDPSDQEIIWHLLAKVGNGGMKPHPFIKEFIPTVENDDGICYTHPKNLPGVKQDGSISHFFHRTIKAYNTGTRKRRKIQGGDFGDVRWHKTGRTKPVILDGVQKGCKKIMVLYTSTVRGVVVKVDPVTPKSVTPDPPRAERRCQDFDSGKKSTNVCTEPCAELSAVENLEEANLQHESPCYNYQPEMENHVDQMVGDNDNCADEGTKWWDSESQHLLDSQQLVEGLSLCDEFLQSQSPSDGGHGRTGASGKSGLSDYAHLGPDHLKKDLEECQNLELDPANIELDTPPEFRLSQLEFGSQDSFMAWGEGRVAD</sequence>
<dbReference type="Gene3D" id="2.170.150.80">
    <property type="entry name" value="NAC domain"/>
    <property type="match status" value="1"/>
</dbReference>
<feature type="region of interest" description="Disordered" evidence="5">
    <location>
        <begin position="250"/>
        <end position="276"/>
    </location>
</feature>
<accession>A0A9Q1AEW6</accession>
<dbReference type="Pfam" id="PF02365">
    <property type="entry name" value="NAM"/>
    <property type="match status" value="1"/>
</dbReference>
<name>A0A9Q1AEW6_9ROSI</name>
<keyword evidence="3" id="KW-0804">Transcription</keyword>
<dbReference type="Proteomes" id="UP001151752">
    <property type="component" value="Chromosome 8"/>
</dbReference>
<proteinExistence type="predicted"/>
<protein>
    <submittedName>
        <fullName evidence="7">SUPPRESSOR OF GAMMA RESPONSE 1</fullName>
    </submittedName>
</protein>
<evidence type="ECO:0000313" key="8">
    <source>
        <dbReference type="Proteomes" id="UP001151752"/>
    </source>
</evidence>
<dbReference type="InterPro" id="IPR044799">
    <property type="entry name" value="SOG1-like"/>
</dbReference>
<evidence type="ECO:0000259" key="6">
    <source>
        <dbReference type="PROSITE" id="PS51005"/>
    </source>
</evidence>
<keyword evidence="4" id="KW-0539">Nucleus</keyword>
<evidence type="ECO:0000313" key="7">
    <source>
        <dbReference type="EMBL" id="KAJ6768627.1"/>
    </source>
</evidence>
<evidence type="ECO:0000256" key="5">
    <source>
        <dbReference type="SAM" id="MobiDB-lite"/>
    </source>
</evidence>
<dbReference type="SUPFAM" id="SSF101941">
    <property type="entry name" value="NAC domain"/>
    <property type="match status" value="1"/>
</dbReference>
<dbReference type="GO" id="GO:0000976">
    <property type="term" value="F:transcription cis-regulatory region binding"/>
    <property type="evidence" value="ECO:0007669"/>
    <property type="project" value="TreeGrafter"/>
</dbReference>
<dbReference type="EMBL" id="JAPFFM010000003">
    <property type="protein sequence ID" value="KAJ6768627.1"/>
    <property type="molecule type" value="Genomic_DNA"/>
</dbReference>
<comment type="caution">
    <text evidence="7">The sequence shown here is derived from an EMBL/GenBank/DDBJ whole genome shotgun (WGS) entry which is preliminary data.</text>
</comment>
<keyword evidence="2" id="KW-0238">DNA-binding</keyword>
<gene>
    <name evidence="7" type="ORF">OIU74_022317</name>
</gene>
<keyword evidence="8" id="KW-1185">Reference proteome</keyword>
<dbReference type="GO" id="GO:0003700">
    <property type="term" value="F:DNA-binding transcription factor activity"/>
    <property type="evidence" value="ECO:0007669"/>
    <property type="project" value="InterPro"/>
</dbReference>
<feature type="domain" description="NAC" evidence="6">
    <location>
        <begin position="12"/>
        <end position="165"/>
    </location>
</feature>
<dbReference type="InterPro" id="IPR036093">
    <property type="entry name" value="NAC_dom_sf"/>
</dbReference>
<keyword evidence="1" id="KW-0805">Transcription regulation</keyword>
<evidence type="ECO:0000256" key="3">
    <source>
        <dbReference type="ARBA" id="ARBA00023163"/>
    </source>
</evidence>
<reference evidence="7" key="2">
    <citation type="journal article" date="2023" name="Int. J. Mol. Sci.">
        <title>De Novo Assembly and Annotation of 11 Diverse Shrub Willow (Salix) Genomes Reveals Novel Gene Organization in Sex-Linked Regions.</title>
        <authorList>
            <person name="Hyden B."/>
            <person name="Feng K."/>
            <person name="Yates T.B."/>
            <person name="Jawdy S."/>
            <person name="Cereghino C."/>
            <person name="Smart L.B."/>
            <person name="Muchero W."/>
        </authorList>
    </citation>
    <scope>NUCLEOTIDE SEQUENCE</scope>
    <source>
        <tissue evidence="7">Shoot tip</tissue>
    </source>
</reference>
<dbReference type="PANTHER" id="PTHR31079">
    <property type="entry name" value="NAC DOMAIN-CONTAINING PROTEIN 73"/>
    <property type="match status" value="1"/>
</dbReference>
<dbReference type="PROSITE" id="PS51005">
    <property type="entry name" value="NAC"/>
    <property type="match status" value="1"/>
</dbReference>
<dbReference type="InterPro" id="IPR003441">
    <property type="entry name" value="NAC-dom"/>
</dbReference>
<organism evidence="7 8">
    <name type="scientific">Salix koriyanagi</name>
    <dbReference type="NCBI Taxonomy" id="2511006"/>
    <lineage>
        <taxon>Eukaryota</taxon>
        <taxon>Viridiplantae</taxon>
        <taxon>Streptophyta</taxon>
        <taxon>Embryophyta</taxon>
        <taxon>Tracheophyta</taxon>
        <taxon>Spermatophyta</taxon>
        <taxon>Magnoliopsida</taxon>
        <taxon>eudicotyledons</taxon>
        <taxon>Gunneridae</taxon>
        <taxon>Pentapetalae</taxon>
        <taxon>rosids</taxon>
        <taxon>fabids</taxon>
        <taxon>Malpighiales</taxon>
        <taxon>Salicaceae</taxon>
        <taxon>Saliceae</taxon>
        <taxon>Salix</taxon>
    </lineage>
</organism>
<reference evidence="7" key="1">
    <citation type="submission" date="2022-11" db="EMBL/GenBank/DDBJ databases">
        <authorList>
            <person name="Hyden B.L."/>
            <person name="Feng K."/>
            <person name="Yates T."/>
            <person name="Jawdy S."/>
            <person name="Smart L.B."/>
            <person name="Muchero W."/>
        </authorList>
    </citation>
    <scope>NUCLEOTIDE SEQUENCE</scope>
    <source>
        <tissue evidence="7">Shoot tip</tissue>
    </source>
</reference>
<dbReference type="GO" id="GO:0005634">
    <property type="term" value="C:nucleus"/>
    <property type="evidence" value="ECO:0007669"/>
    <property type="project" value="TreeGrafter"/>
</dbReference>
<evidence type="ECO:0000256" key="2">
    <source>
        <dbReference type="ARBA" id="ARBA00023125"/>
    </source>
</evidence>